<sequence length="211" mass="22965">MALVKYGVGVSQMSGSIGGNTFARNRFGNYVRSRTKPVNPNSARQVTARAVIAYLAERWHEDLSAGQRNLWGVYAAAVAMKNALGEDIFLTGFNHFIRTNAAMKMWSAGIFDDAPTILSLAEKDDTLVCSEEDIAGQTFTFDFSSAGWAPNGDPKGRMLLYQGQPQLASRNFFGGPWRYMDVVTPIEGAAGTADKAASFAFALGQQVWFQA</sequence>
<protein>
    <submittedName>
        <fullName evidence="1">Uncharacterized protein</fullName>
    </submittedName>
</protein>
<comment type="caution">
    <text evidence="1">The sequence shown here is derived from an EMBL/GenBank/DDBJ whole genome shotgun (WGS) entry which is preliminary data.</text>
</comment>
<reference evidence="1" key="1">
    <citation type="journal article" date="2014" name="Front. Microbiol.">
        <title>High frequency of phylogenetically diverse reductive dehalogenase-homologous genes in deep subseafloor sedimentary metagenomes.</title>
        <authorList>
            <person name="Kawai M."/>
            <person name="Futagami T."/>
            <person name="Toyoda A."/>
            <person name="Takaki Y."/>
            <person name="Nishi S."/>
            <person name="Hori S."/>
            <person name="Arai W."/>
            <person name="Tsubouchi T."/>
            <person name="Morono Y."/>
            <person name="Uchiyama I."/>
            <person name="Ito T."/>
            <person name="Fujiyama A."/>
            <person name="Inagaki F."/>
            <person name="Takami H."/>
        </authorList>
    </citation>
    <scope>NUCLEOTIDE SEQUENCE</scope>
    <source>
        <strain evidence="1">Expedition CK06-06</strain>
    </source>
</reference>
<dbReference type="EMBL" id="BARU01035818">
    <property type="protein sequence ID" value="GAH84799.1"/>
    <property type="molecule type" value="Genomic_DNA"/>
</dbReference>
<gene>
    <name evidence="1" type="ORF">S03H2_56013</name>
</gene>
<organism evidence="1">
    <name type="scientific">marine sediment metagenome</name>
    <dbReference type="NCBI Taxonomy" id="412755"/>
    <lineage>
        <taxon>unclassified sequences</taxon>
        <taxon>metagenomes</taxon>
        <taxon>ecological metagenomes</taxon>
    </lineage>
</organism>
<proteinExistence type="predicted"/>
<dbReference type="AlphaFoldDB" id="X1K3C4"/>
<accession>X1K3C4</accession>
<name>X1K3C4_9ZZZZ</name>
<feature type="non-terminal residue" evidence="1">
    <location>
        <position position="211"/>
    </location>
</feature>
<evidence type="ECO:0000313" key="1">
    <source>
        <dbReference type="EMBL" id="GAH84799.1"/>
    </source>
</evidence>